<dbReference type="PRINTS" id="PR01437">
    <property type="entry name" value="NUOXDRDTASE4"/>
</dbReference>
<reference evidence="12 13" key="1">
    <citation type="submission" date="2020-05" db="EMBL/GenBank/DDBJ databases">
        <authorList>
            <person name="Niu N."/>
        </authorList>
    </citation>
    <scope>NUCLEOTIDE SEQUENCE [LARGE SCALE GENOMIC DNA]</scope>
    <source>
        <strain evidence="12 13">LMG10982</strain>
    </source>
</reference>
<name>A0A7Y4P5W5_9BURK</name>
<feature type="domain" description="NADH:quinone oxidoreductase/Mrp antiporter transmembrane" evidence="10">
    <location>
        <begin position="135"/>
        <end position="416"/>
    </location>
</feature>
<comment type="subcellular location">
    <subcellularLocation>
        <location evidence="1">Endomembrane system</location>
        <topology evidence="1">Multi-pass membrane protein</topology>
    </subcellularLocation>
    <subcellularLocation>
        <location evidence="8">Membrane</location>
        <topology evidence="8">Multi-pass membrane protein</topology>
    </subcellularLocation>
</comment>
<feature type="transmembrane region" description="Helical" evidence="9">
    <location>
        <begin position="273"/>
        <end position="296"/>
    </location>
</feature>
<dbReference type="Pfam" id="PF00361">
    <property type="entry name" value="Proton_antipo_M"/>
    <property type="match status" value="1"/>
</dbReference>
<dbReference type="NCBIfam" id="NF004499">
    <property type="entry name" value="PRK05846.1-3"/>
    <property type="match status" value="1"/>
</dbReference>
<dbReference type="InterPro" id="IPR003918">
    <property type="entry name" value="NADH_UbQ_OxRdtase"/>
</dbReference>
<dbReference type="RefSeq" id="WP_171589182.1">
    <property type="nucleotide sequence ID" value="NZ_JABGBO010000009.1"/>
</dbReference>
<protein>
    <submittedName>
        <fullName evidence="12">NADH-quinone oxidoreductase subunit M</fullName>
        <ecNumber evidence="12">1.6.5.11</ecNumber>
    </submittedName>
</protein>
<keyword evidence="12" id="KW-0560">Oxidoreductase</keyword>
<feature type="transmembrane region" description="Helical" evidence="9">
    <location>
        <begin position="169"/>
        <end position="188"/>
    </location>
</feature>
<dbReference type="Proteomes" id="UP000541421">
    <property type="component" value="Unassembled WGS sequence"/>
</dbReference>
<keyword evidence="6" id="KW-0520">NAD</keyword>
<dbReference type="Pfam" id="PF01059">
    <property type="entry name" value="Oxidored_q5_N"/>
    <property type="match status" value="1"/>
</dbReference>
<feature type="domain" description="NADH:ubiquinone oxidoreductase chain 4 N-terminal" evidence="11">
    <location>
        <begin position="68"/>
        <end position="127"/>
    </location>
</feature>
<dbReference type="GO" id="GO:0048039">
    <property type="term" value="F:ubiquinone binding"/>
    <property type="evidence" value="ECO:0007669"/>
    <property type="project" value="TreeGrafter"/>
</dbReference>
<evidence type="ECO:0000256" key="9">
    <source>
        <dbReference type="SAM" id="Phobius"/>
    </source>
</evidence>
<feature type="transmembrane region" description="Helical" evidence="9">
    <location>
        <begin position="373"/>
        <end position="394"/>
    </location>
</feature>
<comment type="similarity">
    <text evidence="2">Belongs to the complex I subunit 4 family.</text>
</comment>
<evidence type="ECO:0000313" key="13">
    <source>
        <dbReference type="Proteomes" id="UP000541421"/>
    </source>
</evidence>
<evidence type="ECO:0000256" key="5">
    <source>
        <dbReference type="ARBA" id="ARBA00022989"/>
    </source>
</evidence>
<dbReference type="NCBIfam" id="TIGR01972">
    <property type="entry name" value="NDH_I_M"/>
    <property type="match status" value="1"/>
</dbReference>
<sequence length="493" mass="54310">MNSTFPWLSLSIFVPIIAGILVLIFGRDERADYTRKMALVGAIVSFLVTLPVLFGFDSTTADMQFVENVPWIDAFNVAYHLGVDGISLWFVILTAFITVIVVLAGWEVIKNRVAQYMAAFLILSGLMIGVFVALDGLLFYVFFEATLIPMYIIIGVWGGPNRVYAAFKFFLYTLLGSLLTLIAFIYLYTQTGTFDIATWHEVPLGMTAQLLVFFALFAAFAVKVPMWPVHTWLPDAHVEAPTGGSIVLAAIMLKLGAYGFLRFSLPITPDAAHSMAGLMIALSLIAVIYIGLVAIVQDDMKKLVAYSSVAHMGFVTLGFFMFSTAGVEGAVIQMISHGFVSGAMFMCIGVLYDRLHTRRIADYGGVINVMPKFATYFVLFSMANSGLPATSGFVGEFYVILGSVDYNFWIGLLAATALILGASYSLWMTKRVIYGKITNPEVEHMTDINKREFLILGLLAIFTLFMGLYPQAFTDMIHVSVQNLLEQAAQSKL</sequence>
<feature type="transmembrane region" description="Helical" evidence="9">
    <location>
        <begin position="86"/>
        <end position="106"/>
    </location>
</feature>
<dbReference type="GO" id="GO:0016020">
    <property type="term" value="C:membrane"/>
    <property type="evidence" value="ECO:0007669"/>
    <property type="project" value="UniProtKB-SubCell"/>
</dbReference>
<feature type="transmembrane region" description="Helical" evidence="9">
    <location>
        <begin position="208"/>
        <end position="226"/>
    </location>
</feature>
<dbReference type="GO" id="GO:0042773">
    <property type="term" value="P:ATP synthesis coupled electron transport"/>
    <property type="evidence" value="ECO:0007669"/>
    <property type="project" value="InterPro"/>
</dbReference>
<evidence type="ECO:0000256" key="4">
    <source>
        <dbReference type="ARBA" id="ARBA00022967"/>
    </source>
</evidence>
<dbReference type="InterPro" id="IPR000260">
    <property type="entry name" value="NADH4_N"/>
</dbReference>
<evidence type="ECO:0000256" key="6">
    <source>
        <dbReference type="ARBA" id="ARBA00023027"/>
    </source>
</evidence>
<feature type="transmembrane region" description="Helical" evidence="9">
    <location>
        <begin position="453"/>
        <end position="472"/>
    </location>
</feature>
<keyword evidence="4" id="KW-1278">Translocase</keyword>
<feature type="transmembrane region" description="Helical" evidence="9">
    <location>
        <begin position="113"/>
        <end position="132"/>
    </location>
</feature>
<dbReference type="GO" id="GO:0012505">
    <property type="term" value="C:endomembrane system"/>
    <property type="evidence" value="ECO:0007669"/>
    <property type="project" value="UniProtKB-SubCell"/>
</dbReference>
<gene>
    <name evidence="12" type="ORF">HKX40_08685</name>
</gene>
<feature type="transmembrane region" description="Helical" evidence="9">
    <location>
        <begin position="334"/>
        <end position="352"/>
    </location>
</feature>
<dbReference type="GO" id="GO:0015990">
    <property type="term" value="P:electron transport coupled proton transport"/>
    <property type="evidence" value="ECO:0007669"/>
    <property type="project" value="TreeGrafter"/>
</dbReference>
<evidence type="ECO:0000256" key="3">
    <source>
        <dbReference type="ARBA" id="ARBA00022692"/>
    </source>
</evidence>
<evidence type="ECO:0000256" key="2">
    <source>
        <dbReference type="ARBA" id="ARBA00009025"/>
    </source>
</evidence>
<evidence type="ECO:0000256" key="8">
    <source>
        <dbReference type="RuleBase" id="RU000320"/>
    </source>
</evidence>
<keyword evidence="3 8" id="KW-0812">Transmembrane</keyword>
<accession>A0A7Y4P5W5</accession>
<evidence type="ECO:0000259" key="11">
    <source>
        <dbReference type="Pfam" id="PF01059"/>
    </source>
</evidence>
<keyword evidence="7 9" id="KW-0472">Membrane</keyword>
<evidence type="ECO:0000256" key="7">
    <source>
        <dbReference type="ARBA" id="ARBA00023136"/>
    </source>
</evidence>
<dbReference type="EMBL" id="JABGBO010000009">
    <property type="protein sequence ID" value="NOL50203.1"/>
    <property type="molecule type" value="Genomic_DNA"/>
</dbReference>
<dbReference type="AlphaFoldDB" id="A0A7Y4P5W5"/>
<comment type="caution">
    <text evidence="12">The sequence shown here is derived from an EMBL/GenBank/DDBJ whole genome shotgun (WGS) entry which is preliminary data.</text>
</comment>
<feature type="transmembrane region" description="Helical" evidence="9">
    <location>
        <begin position="303"/>
        <end position="322"/>
    </location>
</feature>
<feature type="transmembrane region" description="Helical" evidence="9">
    <location>
        <begin position="138"/>
        <end position="157"/>
    </location>
</feature>
<feature type="transmembrane region" description="Helical" evidence="9">
    <location>
        <begin position="6"/>
        <end position="25"/>
    </location>
</feature>
<dbReference type="NCBIfam" id="NF004501">
    <property type="entry name" value="PRK05846.1-5"/>
    <property type="match status" value="1"/>
</dbReference>
<dbReference type="GO" id="GO:0003954">
    <property type="term" value="F:NADH dehydrogenase activity"/>
    <property type="evidence" value="ECO:0007669"/>
    <property type="project" value="TreeGrafter"/>
</dbReference>
<feature type="transmembrane region" description="Helical" evidence="9">
    <location>
        <begin position="406"/>
        <end position="427"/>
    </location>
</feature>
<organism evidence="12 13">
    <name type="scientific">Pelistega europaea</name>
    <dbReference type="NCBI Taxonomy" id="106147"/>
    <lineage>
        <taxon>Bacteria</taxon>
        <taxon>Pseudomonadati</taxon>
        <taxon>Pseudomonadota</taxon>
        <taxon>Betaproteobacteria</taxon>
        <taxon>Burkholderiales</taxon>
        <taxon>Alcaligenaceae</taxon>
        <taxon>Pelistega</taxon>
    </lineage>
</organism>
<dbReference type="PANTHER" id="PTHR43507">
    <property type="entry name" value="NADH-UBIQUINONE OXIDOREDUCTASE CHAIN 4"/>
    <property type="match status" value="1"/>
</dbReference>
<proteinExistence type="inferred from homology"/>
<dbReference type="PANTHER" id="PTHR43507:SF1">
    <property type="entry name" value="NADH-UBIQUINONE OXIDOREDUCTASE CHAIN 4"/>
    <property type="match status" value="1"/>
</dbReference>
<feature type="transmembrane region" description="Helical" evidence="9">
    <location>
        <begin position="238"/>
        <end position="261"/>
    </location>
</feature>
<feature type="transmembrane region" description="Helical" evidence="9">
    <location>
        <begin position="37"/>
        <end position="56"/>
    </location>
</feature>
<keyword evidence="13" id="KW-1185">Reference proteome</keyword>
<dbReference type="GO" id="GO:0008137">
    <property type="term" value="F:NADH dehydrogenase (ubiquinone) activity"/>
    <property type="evidence" value="ECO:0007669"/>
    <property type="project" value="InterPro"/>
</dbReference>
<dbReference type="InterPro" id="IPR001750">
    <property type="entry name" value="ND/Mrp_TM"/>
</dbReference>
<keyword evidence="5 9" id="KW-1133">Transmembrane helix</keyword>
<evidence type="ECO:0000313" key="12">
    <source>
        <dbReference type="EMBL" id="NOL50203.1"/>
    </source>
</evidence>
<evidence type="ECO:0000259" key="10">
    <source>
        <dbReference type="Pfam" id="PF00361"/>
    </source>
</evidence>
<dbReference type="InterPro" id="IPR010227">
    <property type="entry name" value="NADH_Q_OxRdtase_chainM/4"/>
</dbReference>
<evidence type="ECO:0000256" key="1">
    <source>
        <dbReference type="ARBA" id="ARBA00004127"/>
    </source>
</evidence>
<dbReference type="EC" id="1.6.5.11" evidence="12"/>